<evidence type="ECO:0000313" key="1">
    <source>
        <dbReference type="EMBL" id="KND99326.1"/>
    </source>
</evidence>
<dbReference type="EMBL" id="LGST01000025">
    <property type="protein sequence ID" value="KND99326.1"/>
    <property type="molecule type" value="Genomic_DNA"/>
</dbReference>
<accession>A0A0L0NYS1</accession>
<gene>
    <name evidence="1" type="ORF">QG37_03871</name>
</gene>
<dbReference type="Proteomes" id="UP000037122">
    <property type="component" value="Unassembled WGS sequence"/>
</dbReference>
<proteinExistence type="predicted"/>
<organism evidence="1 2">
    <name type="scientific">Candidozyma auris</name>
    <name type="common">Yeast</name>
    <name type="synonym">Candida auris</name>
    <dbReference type="NCBI Taxonomy" id="498019"/>
    <lineage>
        <taxon>Eukaryota</taxon>
        <taxon>Fungi</taxon>
        <taxon>Dikarya</taxon>
        <taxon>Ascomycota</taxon>
        <taxon>Saccharomycotina</taxon>
        <taxon>Pichiomycetes</taxon>
        <taxon>Metschnikowiaceae</taxon>
        <taxon>Candidozyma</taxon>
    </lineage>
</organism>
<name>A0A0L0NYS1_CANAR</name>
<evidence type="ECO:0000313" key="2">
    <source>
        <dbReference type="Proteomes" id="UP000037122"/>
    </source>
</evidence>
<dbReference type="AlphaFoldDB" id="A0A0L0NYS1"/>
<comment type="caution">
    <text evidence="1">The sequence shown here is derived from an EMBL/GenBank/DDBJ whole genome shotgun (WGS) entry which is preliminary data.</text>
</comment>
<dbReference type="VEuPathDB" id="FungiDB:QG37_03871"/>
<sequence length="69" mass="7851">MTGRKVYVFPVEVKPAQDNKRKIYIQISPIHLSPLNLFHLEELLNYRPVGDSVGPQHVTIVTFTGEDFG</sequence>
<reference evidence="2" key="1">
    <citation type="journal article" date="2015" name="BMC Genomics">
        <title>Draft genome of a commonly misdiagnosed multidrug resistant pathogen Candida auris.</title>
        <authorList>
            <person name="Chatterjee S."/>
            <person name="Alampalli S.V."/>
            <person name="Nageshan R.K."/>
            <person name="Chettiar S.T."/>
            <person name="Joshi S."/>
            <person name="Tatu U.S."/>
        </authorList>
    </citation>
    <scope>NUCLEOTIDE SEQUENCE [LARGE SCALE GENOMIC DNA]</scope>
    <source>
        <strain evidence="2">6684</strain>
    </source>
</reference>
<protein>
    <submittedName>
        <fullName evidence="1">Uncharacterized protein</fullName>
    </submittedName>
</protein>